<evidence type="ECO:0000313" key="3">
    <source>
        <dbReference type="WBParaSite" id="EVEC_0000737801-mRNA-1"/>
    </source>
</evidence>
<reference evidence="1 2" key="2">
    <citation type="submission" date="2018-10" db="EMBL/GenBank/DDBJ databases">
        <authorList>
            <consortium name="Pathogen Informatics"/>
        </authorList>
    </citation>
    <scope>NUCLEOTIDE SEQUENCE [LARGE SCALE GENOMIC DNA]</scope>
</reference>
<dbReference type="Proteomes" id="UP000274131">
    <property type="component" value="Unassembled WGS sequence"/>
</dbReference>
<gene>
    <name evidence="1" type="ORF">EVEC_LOCUS6899</name>
</gene>
<accession>A0A0N4VA92</accession>
<protein>
    <submittedName>
        <fullName evidence="1 3">Uncharacterized protein</fullName>
    </submittedName>
</protein>
<dbReference type="EMBL" id="UXUI01008690">
    <property type="protein sequence ID" value="VDD92148.1"/>
    <property type="molecule type" value="Genomic_DNA"/>
</dbReference>
<organism evidence="3">
    <name type="scientific">Enterobius vermicularis</name>
    <name type="common">Human pinworm</name>
    <dbReference type="NCBI Taxonomy" id="51028"/>
    <lineage>
        <taxon>Eukaryota</taxon>
        <taxon>Metazoa</taxon>
        <taxon>Ecdysozoa</taxon>
        <taxon>Nematoda</taxon>
        <taxon>Chromadorea</taxon>
        <taxon>Rhabditida</taxon>
        <taxon>Spirurina</taxon>
        <taxon>Oxyuridomorpha</taxon>
        <taxon>Oxyuroidea</taxon>
        <taxon>Oxyuridae</taxon>
        <taxon>Enterobius</taxon>
    </lineage>
</organism>
<keyword evidence="2" id="KW-1185">Reference proteome</keyword>
<evidence type="ECO:0000313" key="1">
    <source>
        <dbReference type="EMBL" id="VDD92148.1"/>
    </source>
</evidence>
<evidence type="ECO:0000313" key="2">
    <source>
        <dbReference type="Proteomes" id="UP000274131"/>
    </source>
</evidence>
<dbReference type="AlphaFoldDB" id="A0A0N4VA92"/>
<name>A0A0N4VA92_ENTVE</name>
<dbReference type="WBParaSite" id="EVEC_0000737801-mRNA-1">
    <property type="protein sequence ID" value="EVEC_0000737801-mRNA-1"/>
    <property type="gene ID" value="EVEC_0000737801"/>
</dbReference>
<proteinExistence type="predicted"/>
<sequence length="75" mass="8224">MKPLKALTTFEARLGHQSKKNGTGKLNNNVGLEGVYDISALFYSAGGRAKHLLCSLMEGVLRGSFTKRDLPLWCL</sequence>
<reference evidence="3" key="1">
    <citation type="submission" date="2017-02" db="UniProtKB">
        <authorList>
            <consortium name="WormBaseParasite"/>
        </authorList>
    </citation>
    <scope>IDENTIFICATION</scope>
</reference>